<name>A0A7Y9WVK4_9BURK</name>
<dbReference type="Proteomes" id="UP000540929">
    <property type="component" value="Unassembled WGS sequence"/>
</dbReference>
<evidence type="ECO:0000313" key="2">
    <source>
        <dbReference type="EMBL" id="NYH27617.1"/>
    </source>
</evidence>
<comment type="caution">
    <text evidence="2">The sequence shown here is derived from an EMBL/GenBank/DDBJ whole genome shotgun (WGS) entry which is preliminary data.</text>
</comment>
<dbReference type="EMBL" id="JACCAS010000002">
    <property type="protein sequence ID" value="NYH27617.1"/>
    <property type="molecule type" value="Genomic_DNA"/>
</dbReference>
<accession>A0A7Y9WVK4</accession>
<dbReference type="Pfam" id="PF00534">
    <property type="entry name" value="Glycos_transf_1"/>
    <property type="match status" value="1"/>
</dbReference>
<dbReference type="InterPro" id="IPR001296">
    <property type="entry name" value="Glyco_trans_1"/>
</dbReference>
<protein>
    <submittedName>
        <fullName evidence="2">Glycosyltransferase involved in cell wall biosynthesis</fullName>
    </submittedName>
</protein>
<dbReference type="PANTHER" id="PTHR46401">
    <property type="entry name" value="GLYCOSYLTRANSFERASE WBBK-RELATED"/>
    <property type="match status" value="1"/>
</dbReference>
<evidence type="ECO:0000259" key="1">
    <source>
        <dbReference type="Pfam" id="PF00534"/>
    </source>
</evidence>
<dbReference type="AlphaFoldDB" id="A0A7Y9WVK4"/>
<dbReference type="PANTHER" id="PTHR46401:SF9">
    <property type="entry name" value="MANNOSYLTRANSFERASE A"/>
    <property type="match status" value="1"/>
</dbReference>
<reference evidence="2 3" key="1">
    <citation type="submission" date="2020-07" db="EMBL/GenBank/DDBJ databases">
        <title>Exploring microbial biodiversity for novel pathways involved in the catabolism of aromatic compounds derived from lignin.</title>
        <authorList>
            <person name="Elkins J."/>
        </authorList>
    </citation>
    <scope>NUCLEOTIDE SEQUENCE [LARGE SCALE GENOMIC DNA]</scope>
    <source>
        <strain evidence="2 3">H2C3C</strain>
    </source>
</reference>
<dbReference type="SUPFAM" id="SSF53756">
    <property type="entry name" value="UDP-Glycosyltransferase/glycogen phosphorylase"/>
    <property type="match status" value="1"/>
</dbReference>
<keyword evidence="2" id="KW-0808">Transferase</keyword>
<proteinExistence type="predicted"/>
<keyword evidence="3" id="KW-1185">Reference proteome</keyword>
<dbReference type="GO" id="GO:0016757">
    <property type="term" value="F:glycosyltransferase activity"/>
    <property type="evidence" value="ECO:0007669"/>
    <property type="project" value="InterPro"/>
</dbReference>
<feature type="domain" description="Glycosyl transferase family 1" evidence="1">
    <location>
        <begin position="244"/>
        <end position="391"/>
    </location>
</feature>
<dbReference type="Gene3D" id="3.40.50.2000">
    <property type="entry name" value="Glycogen Phosphorylase B"/>
    <property type="match status" value="1"/>
</dbReference>
<dbReference type="CDD" id="cd03809">
    <property type="entry name" value="GT4_MtfB-like"/>
    <property type="match status" value="1"/>
</dbReference>
<gene>
    <name evidence="2" type="ORF">GGD40_007188</name>
</gene>
<organism evidence="2 3">
    <name type="scientific">Paraburkholderia bryophila</name>
    <dbReference type="NCBI Taxonomy" id="420952"/>
    <lineage>
        <taxon>Bacteria</taxon>
        <taxon>Pseudomonadati</taxon>
        <taxon>Pseudomonadota</taxon>
        <taxon>Betaproteobacteria</taxon>
        <taxon>Burkholderiales</taxon>
        <taxon>Burkholderiaceae</taxon>
        <taxon>Paraburkholderia</taxon>
    </lineage>
</organism>
<evidence type="ECO:0000313" key="3">
    <source>
        <dbReference type="Proteomes" id="UP000540929"/>
    </source>
</evidence>
<sequence length="437" mass="48037">MNVFIGKQLSLIKFLPVAVARRLIQQGKVRNRVLGPNAGKAQILVDVSVIVHGDARTGIQRVVRALLSQLLCAPPPGYRICPVFATRQHDYHYAPDFLQLGANAGPASGRVTVEQGDIFLGLDLAAHLLPRHHAQLSVWKKSGVGVHVVIYDLLPLKRSDWFNPSTSRNFRRWMRTVALFADSAICISNAVGTELAEWLVDCYGFSRETLPIKSIVLGANIEASVPSTGLPDGSAQLLERLRARPTVLMVGTLEPRKGHAQALAAFEQLWQEGRELNLVIVGKSGWKTEALQQRLLNHPLKQTRVDWLQNISDEMLKNLYEACSGVLIASEGEGFGLPVIEAAHYKKPVLARDLPVFREIAGEKITYFSGTDAEHLARAVVAWLEGPCSEERQLDTLSAPSWQSAANELLTCLGLMPANQVQPGRSQALPRIQSETV</sequence>
<dbReference type="RefSeq" id="WP_179746833.1">
    <property type="nucleotide sequence ID" value="NZ_JACCAS010000002.1"/>
</dbReference>